<proteinExistence type="inferred from homology"/>
<evidence type="ECO:0000313" key="9">
    <source>
        <dbReference type="EMBL" id="MBA8879880.1"/>
    </source>
</evidence>
<organism evidence="9 10">
    <name type="scientific">Phyllobacterium myrsinacearum</name>
    <dbReference type="NCBI Taxonomy" id="28101"/>
    <lineage>
        <taxon>Bacteria</taxon>
        <taxon>Pseudomonadati</taxon>
        <taxon>Pseudomonadota</taxon>
        <taxon>Alphaproteobacteria</taxon>
        <taxon>Hyphomicrobiales</taxon>
        <taxon>Phyllobacteriaceae</taxon>
        <taxon>Phyllobacterium</taxon>
    </lineage>
</organism>
<dbReference type="InterPro" id="IPR003439">
    <property type="entry name" value="ABC_transporter-like_ATP-bd"/>
</dbReference>
<keyword evidence="6 9" id="KW-0067">ATP-binding</keyword>
<keyword evidence="7" id="KW-0472">Membrane</keyword>
<feature type="domain" description="ABC transporter" evidence="8">
    <location>
        <begin position="6"/>
        <end position="255"/>
    </location>
</feature>
<comment type="similarity">
    <text evidence="2">Belongs to the ABC transporter superfamily.</text>
</comment>
<dbReference type="GO" id="GO:0005886">
    <property type="term" value="C:plasma membrane"/>
    <property type="evidence" value="ECO:0007669"/>
    <property type="project" value="UniProtKB-SubCell"/>
</dbReference>
<dbReference type="FunFam" id="3.40.50.300:FF:000016">
    <property type="entry name" value="Oligopeptide ABC transporter ATP-binding component"/>
    <property type="match status" value="1"/>
</dbReference>
<evidence type="ECO:0000256" key="6">
    <source>
        <dbReference type="ARBA" id="ARBA00022840"/>
    </source>
</evidence>
<reference evidence="9 10" key="1">
    <citation type="submission" date="2020-07" db="EMBL/GenBank/DDBJ databases">
        <title>Genomic Encyclopedia of Type Strains, Phase IV (KMG-V): Genome sequencing to study the core and pangenomes of soil and plant-associated prokaryotes.</title>
        <authorList>
            <person name="Whitman W."/>
        </authorList>
    </citation>
    <scope>NUCLEOTIDE SEQUENCE [LARGE SCALE GENOMIC DNA]</scope>
    <source>
        <strain evidence="9 10">AN3</strain>
    </source>
</reference>
<evidence type="ECO:0000256" key="1">
    <source>
        <dbReference type="ARBA" id="ARBA00004417"/>
    </source>
</evidence>
<name>A0A839ETG3_9HYPH</name>
<accession>A0A839ETG3</accession>
<comment type="subcellular location">
    <subcellularLocation>
        <location evidence="1">Cell inner membrane</location>
        <topology evidence="1">Peripheral membrane protein</topology>
    </subcellularLocation>
</comment>
<evidence type="ECO:0000256" key="3">
    <source>
        <dbReference type="ARBA" id="ARBA00022448"/>
    </source>
</evidence>
<evidence type="ECO:0000256" key="5">
    <source>
        <dbReference type="ARBA" id="ARBA00022741"/>
    </source>
</evidence>
<dbReference type="PANTHER" id="PTHR43297:SF2">
    <property type="entry name" value="DIPEPTIDE TRANSPORT ATP-BINDING PROTEIN DPPD"/>
    <property type="match status" value="1"/>
</dbReference>
<dbReference type="AlphaFoldDB" id="A0A839ETG3"/>
<dbReference type="InterPro" id="IPR050388">
    <property type="entry name" value="ABC_Ni/Peptide_Import"/>
</dbReference>
<comment type="caution">
    <text evidence="9">The sequence shown here is derived from an EMBL/GenBank/DDBJ whole genome shotgun (WGS) entry which is preliminary data.</text>
</comment>
<sequence length="278" mass="30874">MNTPLLEIENLRVSFPTHKGAIDVVRGVSFTLGRERLGIVGESGSGKSMTGRAILKLIRAPGTIRADTFRFDGIDLLSQSERAMRNIRGARISMVMQDPKFSLNPVMTVGEQIAEALQTHQRLPRRETRQRVLAMLDAVRIDDPERVASLYPHEISGGMGQRVMIAMMLIPEPDLLIADEPTSALDVSVQAQVLDIIDEQVKRKGMGLIFISHDLNLVSSYCDRILVMNTGKIVEECKAGELRNAVHPYTRGLIAAIPRLDETRDELPVLDRSAWVAQ</sequence>
<dbReference type="RefSeq" id="WP_182550511.1">
    <property type="nucleotide sequence ID" value="NZ_JACGXN010000005.1"/>
</dbReference>
<dbReference type="SMART" id="SM00382">
    <property type="entry name" value="AAA"/>
    <property type="match status" value="1"/>
</dbReference>
<keyword evidence="4" id="KW-1003">Cell membrane</keyword>
<evidence type="ECO:0000256" key="2">
    <source>
        <dbReference type="ARBA" id="ARBA00005417"/>
    </source>
</evidence>
<evidence type="ECO:0000313" key="10">
    <source>
        <dbReference type="Proteomes" id="UP000549052"/>
    </source>
</evidence>
<dbReference type="Gene3D" id="3.40.50.300">
    <property type="entry name" value="P-loop containing nucleotide triphosphate hydrolases"/>
    <property type="match status" value="1"/>
</dbReference>
<dbReference type="Pfam" id="PF00005">
    <property type="entry name" value="ABC_tran"/>
    <property type="match status" value="1"/>
</dbReference>
<evidence type="ECO:0000256" key="4">
    <source>
        <dbReference type="ARBA" id="ARBA00022475"/>
    </source>
</evidence>
<dbReference type="InterPro" id="IPR003593">
    <property type="entry name" value="AAA+_ATPase"/>
</dbReference>
<dbReference type="EMBL" id="JACGXN010000005">
    <property type="protein sequence ID" value="MBA8879880.1"/>
    <property type="molecule type" value="Genomic_DNA"/>
</dbReference>
<dbReference type="GO" id="GO:0055085">
    <property type="term" value="P:transmembrane transport"/>
    <property type="evidence" value="ECO:0007669"/>
    <property type="project" value="UniProtKB-ARBA"/>
</dbReference>
<dbReference type="InterPro" id="IPR027417">
    <property type="entry name" value="P-loop_NTPase"/>
</dbReference>
<dbReference type="Proteomes" id="UP000549052">
    <property type="component" value="Unassembled WGS sequence"/>
</dbReference>
<keyword evidence="3" id="KW-0813">Transport</keyword>
<dbReference type="PROSITE" id="PS50893">
    <property type="entry name" value="ABC_TRANSPORTER_2"/>
    <property type="match status" value="1"/>
</dbReference>
<keyword evidence="10" id="KW-1185">Reference proteome</keyword>
<dbReference type="GO" id="GO:0005524">
    <property type="term" value="F:ATP binding"/>
    <property type="evidence" value="ECO:0007669"/>
    <property type="project" value="UniProtKB-KW"/>
</dbReference>
<dbReference type="GO" id="GO:0016887">
    <property type="term" value="F:ATP hydrolysis activity"/>
    <property type="evidence" value="ECO:0007669"/>
    <property type="project" value="InterPro"/>
</dbReference>
<dbReference type="SUPFAM" id="SSF52540">
    <property type="entry name" value="P-loop containing nucleoside triphosphate hydrolases"/>
    <property type="match status" value="1"/>
</dbReference>
<dbReference type="PANTHER" id="PTHR43297">
    <property type="entry name" value="OLIGOPEPTIDE TRANSPORT ATP-BINDING PROTEIN APPD"/>
    <property type="match status" value="1"/>
</dbReference>
<keyword evidence="5" id="KW-0547">Nucleotide-binding</keyword>
<dbReference type="CDD" id="cd03257">
    <property type="entry name" value="ABC_NikE_OppD_transporters"/>
    <property type="match status" value="1"/>
</dbReference>
<gene>
    <name evidence="9" type="ORF">FHW16_003599</name>
</gene>
<evidence type="ECO:0000256" key="7">
    <source>
        <dbReference type="ARBA" id="ARBA00023136"/>
    </source>
</evidence>
<evidence type="ECO:0000259" key="8">
    <source>
        <dbReference type="PROSITE" id="PS50893"/>
    </source>
</evidence>
<protein>
    <submittedName>
        <fullName evidence="9">Peptide/nickel transport system ATP-binding protein</fullName>
    </submittedName>
</protein>